<gene>
    <name evidence="2" type="ORF">GCM10010515_76370</name>
</gene>
<name>A0A918U6B3_9ACTN</name>
<dbReference type="EMBL" id="BMWD01000056">
    <property type="protein sequence ID" value="GGX98896.1"/>
    <property type="molecule type" value="Genomic_DNA"/>
</dbReference>
<comment type="caution">
    <text evidence="2">The sequence shown here is derived from an EMBL/GenBank/DDBJ whole genome shotgun (WGS) entry which is preliminary data.</text>
</comment>
<reference evidence="2" key="2">
    <citation type="submission" date="2020-09" db="EMBL/GenBank/DDBJ databases">
        <authorList>
            <person name="Sun Q."/>
            <person name="Ohkuma M."/>
        </authorList>
    </citation>
    <scope>NUCLEOTIDE SEQUENCE</scope>
    <source>
        <strain evidence="2">JCM 4956</strain>
    </source>
</reference>
<sequence length="178" mass="19874">MEGEHVATPDSEFLTHASEVAFELGPDRFRISALTIGSRQITFTETDGPPQPPLYADGEPPQPGRAGRREHDWQPAIDAPPWMTLAWLLEDLATWIRQMADDHITVLGLEAPEPDWCDLIIRDGDSVHRVRIAVAGRRDVLDFPGMYLRDLFAEGRHRDHLSPGLSGALPVVDLRTVL</sequence>
<dbReference type="AlphaFoldDB" id="A0A918U6B3"/>
<keyword evidence="3" id="KW-1185">Reference proteome</keyword>
<evidence type="ECO:0000313" key="3">
    <source>
        <dbReference type="Proteomes" id="UP000645555"/>
    </source>
</evidence>
<proteinExistence type="predicted"/>
<organism evidence="2 3">
    <name type="scientific">Streptomyces fructofermentans</name>
    <dbReference type="NCBI Taxonomy" id="152141"/>
    <lineage>
        <taxon>Bacteria</taxon>
        <taxon>Bacillati</taxon>
        <taxon>Actinomycetota</taxon>
        <taxon>Actinomycetes</taxon>
        <taxon>Kitasatosporales</taxon>
        <taxon>Streptomycetaceae</taxon>
        <taxon>Streptomyces</taxon>
    </lineage>
</organism>
<accession>A0A918U6B3</accession>
<dbReference type="Proteomes" id="UP000645555">
    <property type="component" value="Unassembled WGS sequence"/>
</dbReference>
<evidence type="ECO:0000256" key="1">
    <source>
        <dbReference type="SAM" id="MobiDB-lite"/>
    </source>
</evidence>
<feature type="region of interest" description="Disordered" evidence="1">
    <location>
        <begin position="40"/>
        <end position="70"/>
    </location>
</feature>
<evidence type="ECO:0000313" key="2">
    <source>
        <dbReference type="EMBL" id="GGX98896.1"/>
    </source>
</evidence>
<reference evidence="2" key="1">
    <citation type="journal article" date="2014" name="Int. J. Syst. Evol. Microbiol.">
        <title>Complete genome sequence of Corynebacterium casei LMG S-19264T (=DSM 44701T), isolated from a smear-ripened cheese.</title>
        <authorList>
            <consortium name="US DOE Joint Genome Institute (JGI-PGF)"/>
            <person name="Walter F."/>
            <person name="Albersmeier A."/>
            <person name="Kalinowski J."/>
            <person name="Ruckert C."/>
        </authorList>
    </citation>
    <scope>NUCLEOTIDE SEQUENCE</scope>
    <source>
        <strain evidence="2">JCM 4956</strain>
    </source>
</reference>
<protein>
    <submittedName>
        <fullName evidence="2">Uncharacterized protein</fullName>
    </submittedName>
</protein>